<proteinExistence type="predicted"/>
<evidence type="ECO:0000313" key="2">
    <source>
        <dbReference type="EMBL" id="MFB9951002.1"/>
    </source>
</evidence>
<keyword evidence="3" id="KW-1185">Reference proteome</keyword>
<accession>A0ABV6AK43</accession>
<dbReference type="InterPro" id="IPR019289">
    <property type="entry name" value="Phage_tail_E/E"/>
</dbReference>
<protein>
    <submittedName>
        <fullName evidence="2">Phage tail assembly protein</fullName>
    </submittedName>
</protein>
<evidence type="ECO:0000256" key="1">
    <source>
        <dbReference type="SAM" id="MobiDB-lite"/>
    </source>
</evidence>
<dbReference type="Proteomes" id="UP001589692">
    <property type="component" value="Unassembled WGS sequence"/>
</dbReference>
<evidence type="ECO:0000313" key="3">
    <source>
        <dbReference type="Proteomes" id="UP001589692"/>
    </source>
</evidence>
<feature type="compositionally biased region" description="Polar residues" evidence="1">
    <location>
        <begin position="1"/>
        <end position="10"/>
    </location>
</feature>
<dbReference type="Pfam" id="PF10109">
    <property type="entry name" value="Phage_TAC_7"/>
    <property type="match status" value="1"/>
</dbReference>
<name>A0ABV6AK43_9HYPH</name>
<feature type="compositionally biased region" description="Low complexity" evidence="1">
    <location>
        <begin position="11"/>
        <end position="23"/>
    </location>
</feature>
<feature type="region of interest" description="Disordered" evidence="1">
    <location>
        <begin position="1"/>
        <end position="28"/>
    </location>
</feature>
<organism evidence="2 3">
    <name type="scientific">Rhizobium puerariae</name>
    <dbReference type="NCBI Taxonomy" id="1585791"/>
    <lineage>
        <taxon>Bacteria</taxon>
        <taxon>Pseudomonadati</taxon>
        <taxon>Pseudomonadota</taxon>
        <taxon>Alphaproteobacteria</taxon>
        <taxon>Hyphomicrobiales</taxon>
        <taxon>Rhizobiaceae</taxon>
        <taxon>Rhizobium/Agrobacterium group</taxon>
        <taxon>Rhizobium</taxon>
    </lineage>
</organism>
<sequence>MDQVTKAVSPQQIAEANQNAENATTRPSAKQVLPTGFEASKIIQLAVPVEHDGTTYQQVSIRRLKGRDFLKLREMAGDEDTGLLSIVTALPAAVIEELDADDFVTLSEAARDFLPQSLQQAAGQTSASGQDSVA</sequence>
<dbReference type="EMBL" id="JBHMAA010000023">
    <property type="protein sequence ID" value="MFB9951002.1"/>
    <property type="molecule type" value="Genomic_DNA"/>
</dbReference>
<gene>
    <name evidence="2" type="ORF">ACFFP0_19310</name>
</gene>
<reference evidence="2 3" key="1">
    <citation type="submission" date="2024-09" db="EMBL/GenBank/DDBJ databases">
        <authorList>
            <person name="Sun Q."/>
            <person name="Mori K."/>
        </authorList>
    </citation>
    <scope>NUCLEOTIDE SEQUENCE [LARGE SCALE GENOMIC DNA]</scope>
    <source>
        <strain evidence="2 3">TBRC 4938</strain>
    </source>
</reference>
<dbReference type="RefSeq" id="WP_377263831.1">
    <property type="nucleotide sequence ID" value="NZ_JBHMAA010000023.1"/>
</dbReference>
<comment type="caution">
    <text evidence="2">The sequence shown here is derived from an EMBL/GenBank/DDBJ whole genome shotgun (WGS) entry which is preliminary data.</text>
</comment>